<name>A0ABQ4FTF6_9ACTN</name>
<gene>
    <name evidence="2" type="ORF">Mco01_11120</name>
</gene>
<evidence type="ECO:0000313" key="2">
    <source>
        <dbReference type="EMBL" id="GIH38112.1"/>
    </source>
</evidence>
<accession>A0ABQ4FTF6</accession>
<dbReference type="Proteomes" id="UP000603904">
    <property type="component" value="Unassembled WGS sequence"/>
</dbReference>
<dbReference type="EMBL" id="BOOC01000003">
    <property type="protein sequence ID" value="GIH38112.1"/>
    <property type="molecule type" value="Genomic_DNA"/>
</dbReference>
<sequence length="99" mass="10861">MSGRTSLAAEVATVFVSHERPAHDPTEPGDIGRSAWLKQFKGPPRRRRRRSDLGVVRGHDGRAWGPAPRAGAGRCRRDQAGVAEKTTCYFNLPPEVGRT</sequence>
<proteinExistence type="predicted"/>
<comment type="caution">
    <text evidence="2">The sequence shown here is derived from an EMBL/GenBank/DDBJ whole genome shotgun (WGS) entry which is preliminary data.</text>
</comment>
<keyword evidence="3" id="KW-1185">Reference proteome</keyword>
<organism evidence="2 3">
    <name type="scientific">Microbispora corallina</name>
    <dbReference type="NCBI Taxonomy" id="83302"/>
    <lineage>
        <taxon>Bacteria</taxon>
        <taxon>Bacillati</taxon>
        <taxon>Actinomycetota</taxon>
        <taxon>Actinomycetes</taxon>
        <taxon>Streptosporangiales</taxon>
        <taxon>Streptosporangiaceae</taxon>
        <taxon>Microbispora</taxon>
    </lineage>
</organism>
<evidence type="ECO:0000313" key="3">
    <source>
        <dbReference type="Proteomes" id="UP000603904"/>
    </source>
</evidence>
<feature type="region of interest" description="Disordered" evidence="1">
    <location>
        <begin position="41"/>
        <end position="75"/>
    </location>
</feature>
<evidence type="ECO:0000256" key="1">
    <source>
        <dbReference type="SAM" id="MobiDB-lite"/>
    </source>
</evidence>
<reference evidence="2 3" key="1">
    <citation type="submission" date="2021-01" db="EMBL/GenBank/DDBJ databases">
        <title>Whole genome shotgun sequence of Microbispora corallina NBRC 16416.</title>
        <authorList>
            <person name="Komaki H."/>
            <person name="Tamura T."/>
        </authorList>
    </citation>
    <scope>NUCLEOTIDE SEQUENCE [LARGE SCALE GENOMIC DNA]</scope>
    <source>
        <strain evidence="2 3">NBRC 16416</strain>
    </source>
</reference>
<protein>
    <submittedName>
        <fullName evidence="2">Uncharacterized protein</fullName>
    </submittedName>
</protein>
<feature type="compositionally biased region" description="Low complexity" evidence="1">
    <location>
        <begin position="63"/>
        <end position="73"/>
    </location>
</feature>